<proteinExistence type="inferred from homology"/>
<evidence type="ECO:0000256" key="1">
    <source>
        <dbReference type="ARBA" id="ARBA00006135"/>
    </source>
</evidence>
<reference evidence="4 5" key="1">
    <citation type="submission" date="2019-09" db="EMBL/GenBank/DDBJ databases">
        <authorList>
            <person name="Depoorter E."/>
        </authorList>
    </citation>
    <scope>NUCLEOTIDE SEQUENCE [LARGE SCALE GENOMIC DNA]</scope>
    <source>
        <strain evidence="4">LMG 13014</strain>
    </source>
</reference>
<dbReference type="InterPro" id="IPR010258">
    <property type="entry name" value="Conjugal_tfr_TrbG/VirB9/CagX"/>
</dbReference>
<accession>A0A6P2LTH6</accession>
<dbReference type="CDD" id="cd06911">
    <property type="entry name" value="VirB9_CagX_TrbG"/>
    <property type="match status" value="1"/>
</dbReference>
<evidence type="ECO:0000313" key="4">
    <source>
        <dbReference type="EMBL" id="VWB72748.1"/>
    </source>
</evidence>
<dbReference type="Gene3D" id="2.60.40.2500">
    <property type="match status" value="1"/>
</dbReference>
<dbReference type="GeneID" id="99664951"/>
<gene>
    <name evidence="4" type="ORF">BLA13014_03311</name>
</gene>
<dbReference type="Pfam" id="PF03524">
    <property type="entry name" value="CagX"/>
    <property type="match status" value="1"/>
</dbReference>
<evidence type="ECO:0000313" key="5">
    <source>
        <dbReference type="Proteomes" id="UP000494261"/>
    </source>
</evidence>
<dbReference type="Proteomes" id="UP000494261">
    <property type="component" value="Unassembled WGS sequence"/>
</dbReference>
<dbReference type="EMBL" id="CABVQC010000021">
    <property type="protein sequence ID" value="VWB72748.1"/>
    <property type="molecule type" value="Genomic_DNA"/>
</dbReference>
<name>A0A6P2LTH6_9BURK</name>
<dbReference type="RefSeq" id="WP_025496424.1">
    <property type="nucleotide sequence ID" value="NZ_CABVQC010000021.1"/>
</dbReference>
<dbReference type="AlphaFoldDB" id="A0A6P2LTH6"/>
<evidence type="ECO:0000256" key="3">
    <source>
        <dbReference type="SAM" id="SignalP"/>
    </source>
</evidence>
<organism evidence="4 5">
    <name type="scientific">Burkholderia aenigmatica</name>
    <dbReference type="NCBI Taxonomy" id="2015348"/>
    <lineage>
        <taxon>Bacteria</taxon>
        <taxon>Pseudomonadati</taxon>
        <taxon>Pseudomonadota</taxon>
        <taxon>Betaproteobacteria</taxon>
        <taxon>Burkholderiales</taxon>
        <taxon>Burkholderiaceae</taxon>
        <taxon>Burkholderia</taxon>
        <taxon>Burkholderia cepacia complex</taxon>
    </lineage>
</organism>
<sequence>MKKSVLAILTYAAFSSMAHAGEPFSTKYQIVVPPAPQFTPTKVWDDGKFTYIQLRAPYHGELPVVFEQLDDGEFAVVDARWDERTSRFVLPKLIDRVVLRLEEKHVEIDRS</sequence>
<protein>
    <submittedName>
        <fullName evidence="4">Conjugal transfer protein TrbG/VirB9/CagX</fullName>
    </submittedName>
</protein>
<comment type="similarity">
    <text evidence="1">Belongs to the TrbG/VirB9 family.</text>
</comment>
<feature type="signal peptide" evidence="3">
    <location>
        <begin position="1"/>
        <end position="20"/>
    </location>
</feature>
<evidence type="ECO:0000256" key="2">
    <source>
        <dbReference type="ARBA" id="ARBA00022729"/>
    </source>
</evidence>
<feature type="chain" id="PRO_5026833559" evidence="3">
    <location>
        <begin position="21"/>
        <end position="111"/>
    </location>
</feature>
<dbReference type="InterPro" id="IPR038161">
    <property type="entry name" value="VirB9/CagX/TrbG_C_sf"/>
</dbReference>
<dbReference type="InterPro" id="IPR033645">
    <property type="entry name" value="VirB9/CagX/TrbG_C"/>
</dbReference>
<keyword evidence="2 3" id="KW-0732">Signal</keyword>